<dbReference type="WBParaSite" id="HPBE_0002254001-mRNA-1">
    <property type="protein sequence ID" value="HPBE_0002254001-mRNA-1"/>
    <property type="gene ID" value="HPBE_0002254001"/>
</dbReference>
<reference evidence="3" key="2">
    <citation type="submission" date="2019-09" db="UniProtKB">
        <authorList>
            <consortium name="WormBaseParasite"/>
        </authorList>
    </citation>
    <scope>IDENTIFICATION</scope>
</reference>
<evidence type="ECO:0000313" key="3">
    <source>
        <dbReference type="WBParaSite" id="HPBE_0002254001-mRNA-1"/>
    </source>
</evidence>
<name>A0A183GIR4_HELPZ</name>
<proteinExistence type="predicted"/>
<sequence>MSYLLNTKPSSLQLSQAQSWRHTPNPGYAYDPGFLPGLSFGVRRSEAKAALCIVTGRHDAALVDRSADFGSD</sequence>
<evidence type="ECO:0000313" key="1">
    <source>
        <dbReference type="EMBL" id="VDP33208.1"/>
    </source>
</evidence>
<dbReference type="Proteomes" id="UP000050761">
    <property type="component" value="Unassembled WGS sequence"/>
</dbReference>
<keyword evidence="2" id="KW-1185">Reference proteome</keyword>
<evidence type="ECO:0000313" key="2">
    <source>
        <dbReference type="Proteomes" id="UP000050761"/>
    </source>
</evidence>
<dbReference type="EMBL" id="UZAH01034091">
    <property type="protein sequence ID" value="VDP33208.1"/>
    <property type="molecule type" value="Genomic_DNA"/>
</dbReference>
<reference evidence="1 2" key="1">
    <citation type="submission" date="2018-11" db="EMBL/GenBank/DDBJ databases">
        <authorList>
            <consortium name="Pathogen Informatics"/>
        </authorList>
    </citation>
    <scope>NUCLEOTIDE SEQUENCE [LARGE SCALE GENOMIC DNA]</scope>
</reference>
<gene>
    <name evidence="1" type="ORF">HPBE_LOCUS22539</name>
</gene>
<dbReference type="AlphaFoldDB" id="A0A183GIR4"/>
<organism evidence="2 3">
    <name type="scientific">Heligmosomoides polygyrus</name>
    <name type="common">Parasitic roundworm</name>
    <dbReference type="NCBI Taxonomy" id="6339"/>
    <lineage>
        <taxon>Eukaryota</taxon>
        <taxon>Metazoa</taxon>
        <taxon>Ecdysozoa</taxon>
        <taxon>Nematoda</taxon>
        <taxon>Chromadorea</taxon>
        <taxon>Rhabditida</taxon>
        <taxon>Rhabditina</taxon>
        <taxon>Rhabditomorpha</taxon>
        <taxon>Strongyloidea</taxon>
        <taxon>Heligmosomidae</taxon>
        <taxon>Heligmosomoides</taxon>
    </lineage>
</organism>
<accession>A0A183GIR4</accession>
<protein>
    <submittedName>
        <fullName evidence="3">SAM-dependent methyltransferase</fullName>
    </submittedName>
</protein>
<accession>A0A3P8DGX8</accession>